<reference evidence="1 2" key="1">
    <citation type="journal article" date="2012" name="J. Bacteriol.">
        <title>Genome sequence of Pectobacterium sp. strain SCC3193.</title>
        <authorList>
            <person name="Koskinen J.P."/>
            <person name="Laine P."/>
            <person name="Niemi O."/>
            <person name="Nykyri J."/>
            <person name="Harjunpaa H."/>
            <person name="Auvinen P."/>
            <person name="Paulin L."/>
            <person name="Pirhonen M."/>
            <person name="Palva T."/>
            <person name="Holm L."/>
        </authorList>
    </citation>
    <scope>NUCLEOTIDE SEQUENCE [LARGE SCALE GENOMIC DNA]</scope>
    <source>
        <strain evidence="1 2">SCC3193</strain>
    </source>
</reference>
<protein>
    <submittedName>
        <fullName evidence="1">ATPase, possibly involved in inorganic ion transport</fullName>
    </submittedName>
</protein>
<dbReference type="HOGENOM" id="CLU_016086_0_0_6"/>
<sequence>MLKQICGSQYKEDIHGNVFEVQTNSISATAHYHDGQSICQATWSPQNGPCKDLKNIQIFDTHAANIYVKDKKPATYEPSRIKFVKALISTCDEINTRLTAKKSQLVDLRPQFPTDFVGNAVFSWYQKINAKTSISDIESSCNYTKEMDTERIQGESTLSQKDIPGRLKQIETEKKSLQQIKRFITELSLLYSNESVKELIDFHNDALSKRKNANEAAQLTFKNSPLEGIGQSTWLAMWEQARNFSVSHAYPSNNFPHTTDSARCVLCQQELLSDAKERMITFESFVKNGLEKNAKQAETIYESKKVKYGKLPDLVDWHSRLNILKMDDKSSEKILIDISNRKLLLDTATSLEQLNTINWKPIHDAHDNSYNLLDTEEKSLQALQKDGGRLALLERLTFLKATQWLYQNKQSLIDEVQRLKKIAEIDKAQTLTRTNQLSTKSNDLAKELISNGYRNRFSSELNKLGNRRIRVKPKDIKQGKGNISFELELDGSTQKISPAIILSEGEARIVALSAFIADMTGEQQSTPFVFDDPISSLDQDYEERVVSRLIDLSETRQVIIFTHRLSLVALVEAEAKRRQSGNLGKSVSLEIITLQNFAGRIGQTVPGNIRNQQPKKALNILKNGPLSLLKKAYQNGDQDLYDREAKSLCSNLRIIVERCIETILLDEIVLRFRRSVMTGNKLMRLVKITPDDCQLLEDLMTRYSVYEHSQPNELPDNLPELSDIENDLDRLINWIDQFSIRSIPAKPAT</sequence>
<proteinExistence type="predicted"/>
<accession>A0A0H3I153</accession>
<name>A0A0H3I153_PECPM</name>
<dbReference type="Proteomes" id="UP000008044">
    <property type="component" value="Chromosome"/>
</dbReference>
<dbReference type="InterPro" id="IPR027417">
    <property type="entry name" value="P-loop_NTPase"/>
</dbReference>
<dbReference type="SUPFAM" id="SSF52540">
    <property type="entry name" value="P-loop containing nucleoside triphosphate hydrolases"/>
    <property type="match status" value="1"/>
</dbReference>
<dbReference type="EMBL" id="CP003415">
    <property type="protein sequence ID" value="AFI89767.1"/>
    <property type="molecule type" value="Genomic_DNA"/>
</dbReference>
<dbReference type="AlphaFoldDB" id="A0A0H3I153"/>
<dbReference type="PATRIC" id="fig|1166016.3.peg.1682"/>
<dbReference type="Gene3D" id="3.40.50.300">
    <property type="entry name" value="P-loop containing nucleotide triphosphate hydrolases"/>
    <property type="match status" value="1"/>
</dbReference>
<organism evidence="1 2">
    <name type="scientific">Pectobacterium parmentieri</name>
    <dbReference type="NCBI Taxonomy" id="1905730"/>
    <lineage>
        <taxon>Bacteria</taxon>
        <taxon>Pseudomonadati</taxon>
        <taxon>Pseudomonadota</taxon>
        <taxon>Gammaproteobacteria</taxon>
        <taxon>Enterobacterales</taxon>
        <taxon>Pectobacteriaceae</taxon>
        <taxon>Pectobacterium</taxon>
    </lineage>
</organism>
<evidence type="ECO:0000313" key="1">
    <source>
        <dbReference type="EMBL" id="AFI89767.1"/>
    </source>
</evidence>
<gene>
    <name evidence="1" type="ordered locus">W5S_1675</name>
</gene>
<dbReference type="RefSeq" id="WP_014699425.1">
    <property type="nucleotide sequence ID" value="NC_017845.1"/>
</dbReference>
<dbReference type="eggNOG" id="COG0419">
    <property type="taxonomic scope" value="Bacteria"/>
</dbReference>
<evidence type="ECO:0000313" key="2">
    <source>
        <dbReference type="Proteomes" id="UP000008044"/>
    </source>
</evidence>
<dbReference type="KEGG" id="pec:W5S_1675"/>